<reference evidence="1" key="1">
    <citation type="submission" date="2021-02" db="EMBL/GenBank/DDBJ databases">
        <authorList>
            <consortium name="DOE Joint Genome Institute"/>
            <person name="Ahrendt S."/>
            <person name="Looney B.P."/>
            <person name="Miyauchi S."/>
            <person name="Morin E."/>
            <person name="Drula E."/>
            <person name="Courty P.E."/>
            <person name="Chicoki N."/>
            <person name="Fauchery L."/>
            <person name="Kohler A."/>
            <person name="Kuo A."/>
            <person name="Labutti K."/>
            <person name="Pangilinan J."/>
            <person name="Lipzen A."/>
            <person name="Riley R."/>
            <person name="Andreopoulos W."/>
            <person name="He G."/>
            <person name="Johnson J."/>
            <person name="Barry K.W."/>
            <person name="Grigoriev I.V."/>
            <person name="Nagy L."/>
            <person name="Hibbett D."/>
            <person name="Henrissat B."/>
            <person name="Matheny P.B."/>
            <person name="Labbe J."/>
            <person name="Martin F."/>
        </authorList>
    </citation>
    <scope>NUCLEOTIDE SEQUENCE</scope>
    <source>
        <strain evidence="1">EC-137</strain>
    </source>
</reference>
<gene>
    <name evidence="1" type="ORF">K488DRAFT_42400</name>
</gene>
<evidence type="ECO:0000313" key="2">
    <source>
        <dbReference type="Proteomes" id="UP000814128"/>
    </source>
</evidence>
<accession>A0ACB8QW16</accession>
<comment type="caution">
    <text evidence="1">The sequence shown here is derived from an EMBL/GenBank/DDBJ whole genome shotgun (WGS) entry which is preliminary data.</text>
</comment>
<proteinExistence type="predicted"/>
<sequence length="333" mass="38036">PKVYYAKDLPHLLQDRMNAMPGDVRVNDTARQVFLAAVAHNTMADEPNAPPIDVVNDIDDERAPPWEFHYTNKMWLGEGVPEPDLENLEGCSCLGRCNPNNKNCACVQRQAQHWSEGGFLYDANGKLKRNVDAGIPIFECNDLCGCLEDCPNKVVQRGRQYPVVIKKTLNKGWGVFAASKKIPKNTYIGIYSGELLNDTESEARGRVYDAFGRTYLFDLDFYYVKNQEHPEDFEPYCVDAYHAGNFTRFLNHSCDPNCILRPVYINEANPRIPFLTLWTAKDVREDEELTFSYYGEVDDEDIDQEETEETVRKAAVYAKCYCGAKKCRKFLFG</sequence>
<dbReference type="EMBL" id="MU273478">
    <property type="protein sequence ID" value="KAI0035852.1"/>
    <property type="molecule type" value="Genomic_DNA"/>
</dbReference>
<feature type="non-terminal residue" evidence="1">
    <location>
        <position position="1"/>
    </location>
</feature>
<organism evidence="1 2">
    <name type="scientific">Vararia minispora EC-137</name>
    <dbReference type="NCBI Taxonomy" id="1314806"/>
    <lineage>
        <taxon>Eukaryota</taxon>
        <taxon>Fungi</taxon>
        <taxon>Dikarya</taxon>
        <taxon>Basidiomycota</taxon>
        <taxon>Agaricomycotina</taxon>
        <taxon>Agaricomycetes</taxon>
        <taxon>Russulales</taxon>
        <taxon>Lachnocladiaceae</taxon>
        <taxon>Vararia</taxon>
    </lineage>
</organism>
<dbReference type="Proteomes" id="UP000814128">
    <property type="component" value="Unassembled WGS sequence"/>
</dbReference>
<name>A0ACB8QW16_9AGAM</name>
<keyword evidence="2" id="KW-1185">Reference proteome</keyword>
<protein>
    <submittedName>
        <fullName evidence="1">Uncharacterized protein</fullName>
    </submittedName>
</protein>
<evidence type="ECO:0000313" key="1">
    <source>
        <dbReference type="EMBL" id="KAI0035852.1"/>
    </source>
</evidence>
<reference evidence="1" key="2">
    <citation type="journal article" date="2022" name="New Phytol.">
        <title>Evolutionary transition to the ectomycorrhizal habit in the genomes of a hyperdiverse lineage of mushroom-forming fungi.</title>
        <authorList>
            <person name="Looney B."/>
            <person name="Miyauchi S."/>
            <person name="Morin E."/>
            <person name="Drula E."/>
            <person name="Courty P.E."/>
            <person name="Kohler A."/>
            <person name="Kuo A."/>
            <person name="LaButti K."/>
            <person name="Pangilinan J."/>
            <person name="Lipzen A."/>
            <person name="Riley R."/>
            <person name="Andreopoulos W."/>
            <person name="He G."/>
            <person name="Johnson J."/>
            <person name="Nolan M."/>
            <person name="Tritt A."/>
            <person name="Barry K.W."/>
            <person name="Grigoriev I.V."/>
            <person name="Nagy L.G."/>
            <person name="Hibbett D."/>
            <person name="Henrissat B."/>
            <person name="Matheny P.B."/>
            <person name="Labbe J."/>
            <person name="Martin F.M."/>
        </authorList>
    </citation>
    <scope>NUCLEOTIDE SEQUENCE</scope>
    <source>
        <strain evidence="1">EC-137</strain>
    </source>
</reference>